<feature type="region of interest" description="Disordered" evidence="1">
    <location>
        <begin position="40"/>
        <end position="68"/>
    </location>
</feature>
<dbReference type="Gene3D" id="2.130.10.10">
    <property type="entry name" value="YVTN repeat-like/Quinoprotein amine dehydrogenase"/>
    <property type="match status" value="1"/>
</dbReference>
<keyword evidence="3" id="KW-1185">Reference proteome</keyword>
<dbReference type="OrthoDB" id="5241253at2"/>
<evidence type="ECO:0000313" key="3">
    <source>
        <dbReference type="Proteomes" id="UP000198649"/>
    </source>
</evidence>
<dbReference type="STRING" id="1005945.SAMN05216561_10328"/>
<dbReference type="InterPro" id="IPR015943">
    <property type="entry name" value="WD40/YVTN_repeat-like_dom_sf"/>
</dbReference>
<reference evidence="2 3" key="1">
    <citation type="submission" date="2016-10" db="EMBL/GenBank/DDBJ databases">
        <authorList>
            <person name="de Groot N.N."/>
        </authorList>
    </citation>
    <scope>NUCLEOTIDE SEQUENCE [LARGE SCALE GENOMIC DNA]</scope>
    <source>
        <strain evidence="2 3">CGMCC 1.11156</strain>
    </source>
</reference>
<organism evidence="2 3">
    <name type="scientific">Nocardioides psychrotolerans</name>
    <dbReference type="NCBI Taxonomy" id="1005945"/>
    <lineage>
        <taxon>Bacteria</taxon>
        <taxon>Bacillati</taxon>
        <taxon>Actinomycetota</taxon>
        <taxon>Actinomycetes</taxon>
        <taxon>Propionibacteriales</taxon>
        <taxon>Nocardioidaceae</taxon>
        <taxon>Nocardioides</taxon>
    </lineage>
</organism>
<name>A0A1I3DPS6_9ACTN</name>
<feature type="compositionally biased region" description="Basic and acidic residues" evidence="1">
    <location>
        <begin position="54"/>
        <end position="63"/>
    </location>
</feature>
<dbReference type="EMBL" id="FOQG01000003">
    <property type="protein sequence ID" value="SFH88742.1"/>
    <property type="molecule type" value="Genomic_DNA"/>
</dbReference>
<sequence>MPLTTPATTTNPAVRRLLAALVVVTLSAAGLAWVQASAEAPRRPAATPQARCQGPDDRPETGRQGRVPLVDYTSGRYRRGYQCNTVQVAQQGGSGGFKVLRYRDKTGRVCAFYDSTLLFPRDVLFNATQGLGVVVLDMTNPSRPRKTAQLTSTAMLSPHESLLVNQRRGILAAVLGDPATNVGVVDLYDVRTDCRHPRLLSSSQQAAFGHESGFSPDGRTFWVAGAAGQNLTAVDITRPREPRKIFEQSEVNYHGLRFAPDGRTMYVANLGTQQGPVEVVGLRILDVSAIQDRRRDPRVRVVSDLTWGTISLPQVAEPFTRNGRPYLLEVDEYSDFQGDQSVGAARIIDIADPRRPKVVSDLRLAVHQPPNRQSQMLDPGAAIPVQGYAGHYCSVPFPTNPKIVACSMIVSGLRLFDISDLQHPREIGYFNRPILAGSKTVNPTAAGAFAMSQPAWDVERRQVWYSDGNSGFYVVGLRGGIGRLLRR</sequence>
<feature type="compositionally biased region" description="Low complexity" evidence="1">
    <location>
        <begin position="40"/>
        <end position="53"/>
    </location>
</feature>
<evidence type="ECO:0008006" key="4">
    <source>
        <dbReference type="Google" id="ProtNLM"/>
    </source>
</evidence>
<evidence type="ECO:0000256" key="1">
    <source>
        <dbReference type="SAM" id="MobiDB-lite"/>
    </source>
</evidence>
<dbReference type="InterPro" id="IPR011044">
    <property type="entry name" value="Quino_amine_DH_bsu"/>
</dbReference>
<gene>
    <name evidence="2" type="ORF">SAMN05216561_10328</name>
</gene>
<dbReference type="RefSeq" id="WP_091110788.1">
    <property type="nucleotide sequence ID" value="NZ_BKAF01000049.1"/>
</dbReference>
<evidence type="ECO:0000313" key="2">
    <source>
        <dbReference type="EMBL" id="SFH88742.1"/>
    </source>
</evidence>
<accession>A0A1I3DPS6</accession>
<dbReference type="SUPFAM" id="SSF50969">
    <property type="entry name" value="YVTN repeat-like/Quinoprotein amine dehydrogenase"/>
    <property type="match status" value="1"/>
</dbReference>
<protein>
    <recommendedName>
        <fullName evidence="4">LVIVD repeat-containing protein</fullName>
    </recommendedName>
</protein>
<dbReference type="Proteomes" id="UP000198649">
    <property type="component" value="Unassembled WGS sequence"/>
</dbReference>
<dbReference type="AlphaFoldDB" id="A0A1I3DPS6"/>
<proteinExistence type="predicted"/>